<dbReference type="InterPro" id="IPR001810">
    <property type="entry name" value="F-box_dom"/>
</dbReference>
<dbReference type="WBParaSite" id="Csp11.Scaffold629.g15954.t1">
    <property type="protein sequence ID" value="Csp11.Scaffold629.g15954.t1"/>
    <property type="gene ID" value="Csp11.Scaffold629.g15954"/>
</dbReference>
<dbReference type="InterPro" id="IPR012885">
    <property type="entry name" value="F-box_Sdz-33"/>
</dbReference>
<dbReference type="Pfam" id="PF07735">
    <property type="entry name" value="FBA_2"/>
    <property type="match status" value="1"/>
</dbReference>
<sequence length="336" mass="39765">MEFSPFRVLDLPFVSLREVALCWDPYELMNIYHSSKRMKNAIKSMPLKNKYKTKIYLSFFPKMWLRSNGFGYGFLERRRSEELENLSNCCHLGEAVINKVKIIFNDVLELFGCKVHSVHFDDYNLCKRCILSMMDWLISLQASIDIFTLKNITDYGKEVFYLTQKLKINKALLFGMLSTSDGWDSLPVKFDVDFLQLDKWDFDRWFSIDDIIFSNCIVFDFGNLQFSVFDINRFIKSWIQGSNSRMKYFRVNSKLMDYHDLINGIQVIENDRLVSRTFTYYGPELLNFFEFVGGSDVQSISGKRATFQQDSRMEYTHDGRTARKVFFPFQMVVWDD</sequence>
<proteinExistence type="predicted"/>
<evidence type="ECO:0000313" key="3">
    <source>
        <dbReference type="WBParaSite" id="Csp11.Scaffold629.g15954.t1"/>
    </source>
</evidence>
<accession>A0A1I7U8K8</accession>
<keyword evidence="2" id="KW-1185">Reference proteome</keyword>
<dbReference type="PANTHER" id="PTHR21503:SF8">
    <property type="entry name" value="F-BOX ASSOCIATED DOMAIN-CONTAINING PROTEIN-RELATED"/>
    <property type="match status" value="1"/>
</dbReference>
<reference evidence="3" key="1">
    <citation type="submission" date="2016-11" db="UniProtKB">
        <authorList>
            <consortium name="WormBaseParasite"/>
        </authorList>
    </citation>
    <scope>IDENTIFICATION</scope>
</reference>
<dbReference type="Proteomes" id="UP000095282">
    <property type="component" value="Unplaced"/>
</dbReference>
<dbReference type="STRING" id="1561998.A0A1I7U8K8"/>
<evidence type="ECO:0000313" key="2">
    <source>
        <dbReference type="Proteomes" id="UP000095282"/>
    </source>
</evidence>
<name>A0A1I7U8K8_9PELO</name>
<dbReference type="eggNOG" id="KOG0131">
    <property type="taxonomic scope" value="Eukaryota"/>
</dbReference>
<dbReference type="PANTHER" id="PTHR21503">
    <property type="entry name" value="F-BOX-CONTAINING HYPOTHETICAL PROTEIN C.ELEGANS"/>
    <property type="match status" value="1"/>
</dbReference>
<dbReference type="AlphaFoldDB" id="A0A1I7U8K8"/>
<feature type="domain" description="F-box" evidence="1">
    <location>
        <begin position="5"/>
        <end position="54"/>
    </location>
</feature>
<dbReference type="PROSITE" id="PS50181">
    <property type="entry name" value="FBOX"/>
    <property type="match status" value="1"/>
</dbReference>
<organism evidence="2 3">
    <name type="scientific">Caenorhabditis tropicalis</name>
    <dbReference type="NCBI Taxonomy" id="1561998"/>
    <lineage>
        <taxon>Eukaryota</taxon>
        <taxon>Metazoa</taxon>
        <taxon>Ecdysozoa</taxon>
        <taxon>Nematoda</taxon>
        <taxon>Chromadorea</taxon>
        <taxon>Rhabditida</taxon>
        <taxon>Rhabditina</taxon>
        <taxon>Rhabditomorpha</taxon>
        <taxon>Rhabditoidea</taxon>
        <taxon>Rhabditidae</taxon>
        <taxon>Peloderinae</taxon>
        <taxon>Caenorhabditis</taxon>
    </lineage>
</organism>
<evidence type="ECO:0000259" key="1">
    <source>
        <dbReference type="PROSITE" id="PS50181"/>
    </source>
</evidence>
<protein>
    <submittedName>
        <fullName evidence="3">F-box domain-containing protein</fullName>
    </submittedName>
</protein>